<dbReference type="CDD" id="cd17039">
    <property type="entry name" value="Ubl_ubiquitin_like"/>
    <property type="match status" value="1"/>
</dbReference>
<dbReference type="OrthoDB" id="455224at2759"/>
<dbReference type="SUPFAM" id="SSF50985">
    <property type="entry name" value="RCC1/BLIP-II"/>
    <property type="match status" value="1"/>
</dbReference>
<protein>
    <submittedName>
        <fullName evidence="2">HERC1 protein</fullName>
    </submittedName>
</protein>
<evidence type="ECO:0000259" key="1">
    <source>
        <dbReference type="PROSITE" id="PS50053"/>
    </source>
</evidence>
<keyword evidence="3" id="KW-1185">Reference proteome</keyword>
<dbReference type="InterPro" id="IPR029071">
    <property type="entry name" value="Ubiquitin-like_domsf"/>
</dbReference>
<dbReference type="EMBL" id="CAJNJA010040014">
    <property type="protein sequence ID" value="CAE7762124.1"/>
    <property type="molecule type" value="Genomic_DNA"/>
</dbReference>
<dbReference type="Gene3D" id="2.130.10.30">
    <property type="entry name" value="Regulator of chromosome condensation 1/beta-lactamase-inhibitor protein II"/>
    <property type="match status" value="1"/>
</dbReference>
<feature type="non-terminal residue" evidence="2">
    <location>
        <position position="218"/>
    </location>
</feature>
<comment type="caution">
    <text evidence="2">The sequence shown here is derived from an EMBL/GenBank/DDBJ whole genome shotgun (WGS) entry which is preliminary data.</text>
</comment>
<dbReference type="InterPro" id="IPR009091">
    <property type="entry name" value="RCC1/BLIP-II"/>
</dbReference>
<dbReference type="InterPro" id="IPR000626">
    <property type="entry name" value="Ubiquitin-like_dom"/>
</dbReference>
<name>A0A812Y5Z4_9DINO</name>
<gene>
    <name evidence="2" type="primary">HERC1</name>
    <name evidence="2" type="ORF">SNEC2469_LOCUS22184</name>
</gene>
<evidence type="ECO:0000313" key="3">
    <source>
        <dbReference type="Proteomes" id="UP000601435"/>
    </source>
</evidence>
<proteinExistence type="predicted"/>
<dbReference type="Gene3D" id="3.10.20.90">
    <property type="entry name" value="Phosphatidylinositol 3-kinase Catalytic Subunit, Chain A, domain 1"/>
    <property type="match status" value="1"/>
</dbReference>
<evidence type="ECO:0000313" key="2">
    <source>
        <dbReference type="EMBL" id="CAE7762124.1"/>
    </source>
</evidence>
<sequence>MSVQVTVSLLSGKTVSIDVDSTSSVGELRKDAQSQLGIGSSRLMRAGPEELRHAMTVQEAGLVNGDELQLIRKQLEISSRRGSAGFALLKSDGSVVTWGGRFGASDSSAVQGQLQNVQKVQASCASFAALLDDGSVVTWGRAVDGGDSSQVQHQLKGVRKIQAFDCAFAAIRDDGFVVTWGDPSVGGDSSHVQHQLKDVRQIQASLHALAALLGDGSV</sequence>
<dbReference type="AlphaFoldDB" id="A0A812Y5Z4"/>
<dbReference type="PROSITE" id="PS50053">
    <property type="entry name" value="UBIQUITIN_2"/>
    <property type="match status" value="1"/>
</dbReference>
<accession>A0A812Y5Z4</accession>
<dbReference type="Proteomes" id="UP000601435">
    <property type="component" value="Unassembled WGS sequence"/>
</dbReference>
<dbReference type="SUPFAM" id="SSF54236">
    <property type="entry name" value="Ubiquitin-like"/>
    <property type="match status" value="1"/>
</dbReference>
<feature type="domain" description="Ubiquitin-like" evidence="1">
    <location>
        <begin position="3"/>
        <end position="74"/>
    </location>
</feature>
<organism evidence="2 3">
    <name type="scientific">Symbiodinium necroappetens</name>
    <dbReference type="NCBI Taxonomy" id="1628268"/>
    <lineage>
        <taxon>Eukaryota</taxon>
        <taxon>Sar</taxon>
        <taxon>Alveolata</taxon>
        <taxon>Dinophyceae</taxon>
        <taxon>Suessiales</taxon>
        <taxon>Symbiodiniaceae</taxon>
        <taxon>Symbiodinium</taxon>
    </lineage>
</organism>
<reference evidence="2" key="1">
    <citation type="submission" date="2021-02" db="EMBL/GenBank/DDBJ databases">
        <authorList>
            <person name="Dougan E. K."/>
            <person name="Rhodes N."/>
            <person name="Thang M."/>
            <person name="Chan C."/>
        </authorList>
    </citation>
    <scope>NUCLEOTIDE SEQUENCE</scope>
</reference>